<evidence type="ECO:0000313" key="3">
    <source>
        <dbReference type="Proteomes" id="UP001235874"/>
    </source>
</evidence>
<sequence length="219" mass="23644">MSPRWDGPQHAAERPDDDDRRDTRRSESTEQGEDRDRADPPPEQGEDRDRADPSPEQGEGSHAERPDTWAETAEQPDRAEERAATAEAAQAERTRGAHSVVDTVKASVGALVVAAASVVNVQATENRLLDAVAEPIRGMVQRTQQRKKEQEALENAEPDGDPEHQRPLGGGSEQTVEQVDDPADGLDSTDAGEMTIEVDLPGDGSPDGRGTDADDDTPR</sequence>
<dbReference type="Proteomes" id="UP001235874">
    <property type="component" value="Chromosome"/>
</dbReference>
<feature type="compositionally biased region" description="Basic and acidic residues" evidence="1">
    <location>
        <begin position="75"/>
        <end position="95"/>
    </location>
</feature>
<feature type="region of interest" description="Disordered" evidence="1">
    <location>
        <begin position="140"/>
        <end position="219"/>
    </location>
</feature>
<evidence type="ECO:0000313" key="2">
    <source>
        <dbReference type="EMBL" id="WLS44033.1"/>
    </source>
</evidence>
<keyword evidence="3" id="KW-1185">Reference proteome</keyword>
<dbReference type="KEGG" id="mprn:Q3V37_21855"/>
<evidence type="ECO:0000256" key="1">
    <source>
        <dbReference type="SAM" id="MobiDB-lite"/>
    </source>
</evidence>
<dbReference type="EMBL" id="CP130472">
    <property type="protein sequence ID" value="WLS44033.1"/>
    <property type="molecule type" value="Genomic_DNA"/>
</dbReference>
<organism evidence="2 3">
    <name type="scientific">Micromonospora profundi</name>
    <dbReference type="NCBI Taxonomy" id="1420889"/>
    <lineage>
        <taxon>Bacteria</taxon>
        <taxon>Bacillati</taxon>
        <taxon>Actinomycetota</taxon>
        <taxon>Actinomycetes</taxon>
        <taxon>Micromonosporales</taxon>
        <taxon>Micromonosporaceae</taxon>
        <taxon>Micromonospora</taxon>
    </lineage>
</organism>
<feature type="compositionally biased region" description="Basic and acidic residues" evidence="1">
    <location>
        <begin position="209"/>
        <end position="219"/>
    </location>
</feature>
<dbReference type="AlphaFoldDB" id="A0AAJ6HSZ8"/>
<gene>
    <name evidence="2" type="ORF">Q3V37_21855</name>
</gene>
<dbReference type="RefSeq" id="WP_167943851.1">
    <property type="nucleotide sequence ID" value="NZ_CP130472.1"/>
</dbReference>
<name>A0AAJ6HSZ8_9ACTN</name>
<accession>A0AAJ6HSZ8</accession>
<reference evidence="2 3" key="1">
    <citation type="submission" date="2023-07" db="EMBL/GenBank/DDBJ databases">
        <title>Micromonospora profundi TRM 95458 converts glycerol to a new osmotic compound.</title>
        <authorList>
            <person name="Lu D."/>
        </authorList>
    </citation>
    <scope>NUCLEOTIDE SEQUENCE [LARGE SCALE GENOMIC DNA]</scope>
    <source>
        <strain evidence="2 3">TRM95458</strain>
    </source>
</reference>
<feature type="compositionally biased region" description="Basic and acidic residues" evidence="1">
    <location>
        <begin position="11"/>
        <end position="68"/>
    </location>
</feature>
<proteinExistence type="predicted"/>
<protein>
    <submittedName>
        <fullName evidence="2">Uncharacterized protein</fullName>
    </submittedName>
</protein>
<feature type="region of interest" description="Disordered" evidence="1">
    <location>
        <begin position="1"/>
        <end position="100"/>
    </location>
</feature>